<keyword evidence="2" id="KW-1185">Reference proteome</keyword>
<gene>
    <name evidence="1" type="ORF">ACFFU1_00845</name>
</gene>
<reference evidence="1 2" key="1">
    <citation type="submission" date="2024-09" db="EMBL/GenBank/DDBJ databases">
        <authorList>
            <person name="Sun Q."/>
            <person name="Mori K."/>
        </authorList>
    </citation>
    <scope>NUCLEOTIDE SEQUENCE [LARGE SCALE GENOMIC DNA]</scope>
    <source>
        <strain evidence="1 2">CECT 8300</strain>
    </source>
</reference>
<comment type="caution">
    <text evidence="1">The sequence shown here is derived from an EMBL/GenBank/DDBJ whole genome shotgun (WGS) entry which is preliminary data.</text>
</comment>
<name>A0ABV5GUW7_9FLAO</name>
<sequence>MKNTIINSKYIVVLSALIAFTSCNEIEDVSREETVEILPELTSGSADFSNYVSLGASFTSGYTDGALFMAGQNNSFPNLLANQFALAGGGNFTQPITNDNFGGLAAGGTRIAEPRLVFGGSTPVPLETVVGPVTVSTDIVLNKPTGPFNNMGVPGAKSFHLLSTDYGNLAGLGSTANPYFIRMASSSNASIIEDAMAQSPTFFTLSEMGGNDVLSFALSGGLGKDQKGNLDLTTYGSNDITDPNIFASVFNGLLTTLTSGGAKGVVTNVPYITDLPHFTTVPHNPIPLDADTAAYLNSANVYGAYNAGIVQAFDYLVANTPFTQELADAEIAKRTITFTAGAGNAVVIMDEDLTDLTAINSALVNIRQATADDLLVLSASSFIGTEAIPGNPQTVNGVARPLTDQWVLTPEEQLAIKDATDAYNLTIKTISDANDNVALVDLNAILNELASTGIMFDNYNLSASLVTGGAVSLDGIHLTARGYALMANKFLEAIDATFNSNFVASGNITKAGDYPTNYSPTLQ</sequence>
<dbReference type="PROSITE" id="PS51257">
    <property type="entry name" value="PROKAR_LIPOPROTEIN"/>
    <property type="match status" value="1"/>
</dbReference>
<protein>
    <submittedName>
        <fullName evidence="1">G-D-S-L family lipolytic protein</fullName>
    </submittedName>
</protein>
<dbReference type="Gene3D" id="3.40.50.1110">
    <property type="entry name" value="SGNH hydrolase"/>
    <property type="match status" value="1"/>
</dbReference>
<dbReference type="InterPro" id="IPR036514">
    <property type="entry name" value="SGNH_hydro_sf"/>
</dbReference>
<dbReference type="Proteomes" id="UP001589590">
    <property type="component" value="Unassembled WGS sequence"/>
</dbReference>
<evidence type="ECO:0000313" key="2">
    <source>
        <dbReference type="Proteomes" id="UP001589590"/>
    </source>
</evidence>
<evidence type="ECO:0000313" key="1">
    <source>
        <dbReference type="EMBL" id="MFB9103427.1"/>
    </source>
</evidence>
<proteinExistence type="predicted"/>
<dbReference type="EMBL" id="JBHMFA010000001">
    <property type="protein sequence ID" value="MFB9103427.1"/>
    <property type="molecule type" value="Genomic_DNA"/>
</dbReference>
<organism evidence="1 2">
    <name type="scientific">Algibacter miyuki</name>
    <dbReference type="NCBI Taxonomy" id="1306933"/>
    <lineage>
        <taxon>Bacteria</taxon>
        <taxon>Pseudomonadati</taxon>
        <taxon>Bacteroidota</taxon>
        <taxon>Flavobacteriia</taxon>
        <taxon>Flavobacteriales</taxon>
        <taxon>Flavobacteriaceae</taxon>
        <taxon>Algibacter</taxon>
    </lineage>
</organism>
<accession>A0ABV5GUW7</accession>
<dbReference type="SUPFAM" id="SSF52266">
    <property type="entry name" value="SGNH hydrolase"/>
    <property type="match status" value="2"/>
</dbReference>
<dbReference type="RefSeq" id="WP_290268965.1">
    <property type="nucleotide sequence ID" value="NZ_JAUFQP010000007.1"/>
</dbReference>